<feature type="transmembrane region" description="Helical" evidence="1">
    <location>
        <begin position="12"/>
        <end position="37"/>
    </location>
</feature>
<feature type="transmembrane region" description="Helical" evidence="1">
    <location>
        <begin position="93"/>
        <end position="116"/>
    </location>
</feature>
<evidence type="ECO:0000313" key="3">
    <source>
        <dbReference type="EMBL" id="BCR03096.1"/>
    </source>
</evidence>
<keyword evidence="1" id="KW-0472">Membrane</keyword>
<keyword evidence="1" id="KW-1133">Transmembrane helix</keyword>
<gene>
    <name evidence="3" type="primary">yqaA</name>
    <name evidence="3" type="ORF">DESUT3_01650</name>
</gene>
<sequence>MDEFIAQHGHLALFLLSFLAATLIPLGSEWLLATLLLNGGDALLAVSLATAGNTLGALTTYAVGLWGGTFLIERVLRIDASSRQRAERLYARFGSWSLLLSWLPVIGDPLCLAGGILRVAPLRFVLLAGSGKLARYAVLAMLVKNAGSFPG</sequence>
<dbReference type="InterPro" id="IPR051311">
    <property type="entry name" value="DedA_domain"/>
</dbReference>
<dbReference type="RefSeq" id="WP_221250574.1">
    <property type="nucleotide sequence ID" value="NZ_AP024355.1"/>
</dbReference>
<reference evidence="3 4" key="2">
    <citation type="journal article" date="2021" name="Int. J. Syst. Evol. Microbiol.">
        <title>Isolation and Polyphasic Characterization of Desulfuromonas versatilis sp. Nov., an Electrogenic Bacteria Capable of Versatile Metabolism Isolated from a Graphene Oxide-Reducing Enrichment Culture.</title>
        <authorList>
            <person name="Xie L."/>
            <person name="Yoshida N."/>
            <person name="Ishii S."/>
            <person name="Meng L."/>
        </authorList>
    </citation>
    <scope>NUCLEOTIDE SEQUENCE [LARGE SCALE GENOMIC DNA]</scope>
    <source>
        <strain evidence="3 4">NIT-T3</strain>
    </source>
</reference>
<feature type="domain" description="VTT" evidence="2">
    <location>
        <begin position="31"/>
        <end position="143"/>
    </location>
</feature>
<dbReference type="EMBL" id="AP024355">
    <property type="protein sequence ID" value="BCR03096.1"/>
    <property type="molecule type" value="Genomic_DNA"/>
</dbReference>
<protein>
    <submittedName>
        <fullName evidence="3">Membrane protein</fullName>
    </submittedName>
</protein>
<keyword evidence="1" id="KW-0812">Transmembrane</keyword>
<dbReference type="Proteomes" id="UP001319827">
    <property type="component" value="Chromosome"/>
</dbReference>
<dbReference type="InterPro" id="IPR032816">
    <property type="entry name" value="VTT_dom"/>
</dbReference>
<evidence type="ECO:0000313" key="4">
    <source>
        <dbReference type="Proteomes" id="UP001319827"/>
    </source>
</evidence>
<proteinExistence type="predicted"/>
<evidence type="ECO:0000256" key="1">
    <source>
        <dbReference type="SAM" id="Phobius"/>
    </source>
</evidence>
<dbReference type="PANTHER" id="PTHR42709">
    <property type="entry name" value="ALKALINE PHOSPHATASE LIKE PROTEIN"/>
    <property type="match status" value="1"/>
</dbReference>
<dbReference type="Pfam" id="PF09335">
    <property type="entry name" value="VTT_dom"/>
    <property type="match status" value="1"/>
</dbReference>
<keyword evidence="4" id="KW-1185">Reference proteome</keyword>
<reference evidence="3 4" key="1">
    <citation type="journal article" date="2016" name="C (Basel)">
        <title>Selective Growth of and Electricity Production by Marine Exoelectrogenic Bacteria in Self-Aggregated Hydrogel of Microbially Reduced Graphene Oxide.</title>
        <authorList>
            <person name="Yoshida N."/>
            <person name="Goto Y."/>
            <person name="Miyata Y."/>
        </authorList>
    </citation>
    <scope>NUCLEOTIDE SEQUENCE [LARGE SCALE GENOMIC DNA]</scope>
    <source>
        <strain evidence="3 4">NIT-T3</strain>
    </source>
</reference>
<evidence type="ECO:0000259" key="2">
    <source>
        <dbReference type="Pfam" id="PF09335"/>
    </source>
</evidence>
<feature type="transmembrane region" description="Helical" evidence="1">
    <location>
        <begin position="43"/>
        <end position="72"/>
    </location>
</feature>
<dbReference type="PANTHER" id="PTHR42709:SF4">
    <property type="entry name" value="INNER MEMBRANE PROTEIN YQAA"/>
    <property type="match status" value="1"/>
</dbReference>
<accession>A0ABM8HNL4</accession>
<name>A0ABM8HNL4_9BACT</name>
<organism evidence="3 4">
    <name type="scientific">Desulfuromonas versatilis</name>
    <dbReference type="NCBI Taxonomy" id="2802975"/>
    <lineage>
        <taxon>Bacteria</taxon>
        <taxon>Pseudomonadati</taxon>
        <taxon>Thermodesulfobacteriota</taxon>
        <taxon>Desulfuromonadia</taxon>
        <taxon>Desulfuromonadales</taxon>
        <taxon>Desulfuromonadaceae</taxon>
        <taxon>Desulfuromonas</taxon>
    </lineage>
</organism>